<evidence type="ECO:0000256" key="1">
    <source>
        <dbReference type="SAM" id="SignalP"/>
    </source>
</evidence>
<feature type="signal peptide" evidence="1">
    <location>
        <begin position="1"/>
        <end position="32"/>
    </location>
</feature>
<dbReference type="EMBL" id="CM026423">
    <property type="protein sequence ID" value="KAG0584541.1"/>
    <property type="molecule type" value="Genomic_DNA"/>
</dbReference>
<comment type="caution">
    <text evidence="2">The sequence shown here is derived from an EMBL/GenBank/DDBJ whole genome shotgun (WGS) entry which is preliminary data.</text>
</comment>
<accession>A0A8T0INY6</accession>
<feature type="chain" id="PRO_5035857821" description="Secreted protein" evidence="1">
    <location>
        <begin position="33"/>
        <end position="90"/>
    </location>
</feature>
<protein>
    <recommendedName>
        <fullName evidence="4">Secreted protein</fullName>
    </recommendedName>
</protein>
<proteinExistence type="predicted"/>
<name>A0A8T0INY6_CERPU</name>
<dbReference type="Proteomes" id="UP000822688">
    <property type="component" value="Chromosome 3"/>
</dbReference>
<dbReference type="AlphaFoldDB" id="A0A8T0INY6"/>
<organism evidence="2 3">
    <name type="scientific">Ceratodon purpureus</name>
    <name type="common">Fire moss</name>
    <name type="synonym">Dicranum purpureum</name>
    <dbReference type="NCBI Taxonomy" id="3225"/>
    <lineage>
        <taxon>Eukaryota</taxon>
        <taxon>Viridiplantae</taxon>
        <taxon>Streptophyta</taxon>
        <taxon>Embryophyta</taxon>
        <taxon>Bryophyta</taxon>
        <taxon>Bryophytina</taxon>
        <taxon>Bryopsida</taxon>
        <taxon>Dicranidae</taxon>
        <taxon>Pseudoditrichales</taxon>
        <taxon>Ditrichaceae</taxon>
        <taxon>Ceratodon</taxon>
    </lineage>
</organism>
<keyword evidence="3" id="KW-1185">Reference proteome</keyword>
<evidence type="ECO:0000313" key="3">
    <source>
        <dbReference type="Proteomes" id="UP000822688"/>
    </source>
</evidence>
<evidence type="ECO:0008006" key="4">
    <source>
        <dbReference type="Google" id="ProtNLM"/>
    </source>
</evidence>
<gene>
    <name evidence="2" type="ORF">KC19_3G216800</name>
</gene>
<evidence type="ECO:0000313" key="2">
    <source>
        <dbReference type="EMBL" id="KAG0584541.1"/>
    </source>
</evidence>
<reference evidence="2" key="1">
    <citation type="submission" date="2020-06" db="EMBL/GenBank/DDBJ databases">
        <title>WGS assembly of Ceratodon purpureus strain R40.</title>
        <authorList>
            <person name="Carey S.B."/>
            <person name="Jenkins J."/>
            <person name="Shu S."/>
            <person name="Lovell J.T."/>
            <person name="Sreedasyam A."/>
            <person name="Maumus F."/>
            <person name="Tiley G.P."/>
            <person name="Fernandez-Pozo N."/>
            <person name="Barry K."/>
            <person name="Chen C."/>
            <person name="Wang M."/>
            <person name="Lipzen A."/>
            <person name="Daum C."/>
            <person name="Saski C.A."/>
            <person name="Payton A.C."/>
            <person name="Mcbreen J.C."/>
            <person name="Conrad R.E."/>
            <person name="Kollar L.M."/>
            <person name="Olsson S."/>
            <person name="Huttunen S."/>
            <person name="Landis J.B."/>
            <person name="Wickett N.J."/>
            <person name="Johnson M.G."/>
            <person name="Rensing S.A."/>
            <person name="Grimwood J."/>
            <person name="Schmutz J."/>
            <person name="Mcdaniel S.F."/>
        </authorList>
    </citation>
    <scope>NUCLEOTIDE SEQUENCE</scope>
    <source>
        <strain evidence="2">R40</strain>
    </source>
</reference>
<sequence length="90" mass="10201">MGTRFLLNTIFEHNSVVMLLLGLLFVPDFVHAACSLSIKNSGFKFHSNNVAINLKVLHQVIDRDTLLFLKCAYFGRFQALVNRAFLPSFV</sequence>
<keyword evidence="1" id="KW-0732">Signal</keyword>